<keyword evidence="12" id="KW-1185">Reference proteome</keyword>
<evidence type="ECO:0000313" key="11">
    <source>
        <dbReference type="EMBL" id="GMM35798.1"/>
    </source>
</evidence>
<feature type="compositionally biased region" description="Polar residues" evidence="10">
    <location>
        <begin position="59"/>
        <end position="74"/>
    </location>
</feature>
<evidence type="ECO:0000256" key="7">
    <source>
        <dbReference type="ARBA" id="ARBA00023128"/>
    </source>
</evidence>
<comment type="subcellular location">
    <subcellularLocation>
        <location evidence="1">Mitochondrion matrix</location>
        <location evidence="1">Mitochondrion nucleoid</location>
    </subcellularLocation>
</comment>
<dbReference type="InterPro" id="IPR009446">
    <property type="entry name" value="Mgm101"/>
</dbReference>
<keyword evidence="6" id="KW-0238">DNA-binding</keyword>
<keyword evidence="4" id="KW-0227">DNA damage</keyword>
<sequence length="323" mass="35451">MGPNTISLNSVKALKSSICVTAKRSYALSSFRGGSSSSTKASFVKKSPVKGPALFKTMTKPTGVSNSNTNSAPLSTSTTTNITSISQSQSSETHPQPPARASSPGTAAPKFSTKTFNDVFNHTLNDTPPFTPPSSGGLLNTEGESLHHHPQIDWTSSFHGIGTTQLSQRQIDILLQPLDPEDIEMKPDGLIYLPEIKYRRILNKSLGPGAWGLIPRSDTVITPKLITREYGLVVMGRLISVARGEQDYFNQEGIPTATEGCKSNALMRCCKDLGIGSELWDPRFIRKFKNQYCEEKFVTHVVTGKKKRIWKRKDDSIGYPYKL</sequence>
<dbReference type="GeneID" id="90073773"/>
<dbReference type="GO" id="GO:0003697">
    <property type="term" value="F:single-stranded DNA binding"/>
    <property type="evidence" value="ECO:0007669"/>
    <property type="project" value="InterPro"/>
</dbReference>
<evidence type="ECO:0000256" key="3">
    <source>
        <dbReference type="ARBA" id="ARBA00013628"/>
    </source>
</evidence>
<reference evidence="11 12" key="1">
    <citation type="journal article" date="2023" name="Elife">
        <title>Identification of key yeast species and microbe-microbe interactions impacting larval growth of Drosophila in the wild.</title>
        <authorList>
            <person name="Mure A."/>
            <person name="Sugiura Y."/>
            <person name="Maeda R."/>
            <person name="Honda K."/>
            <person name="Sakurai N."/>
            <person name="Takahashi Y."/>
            <person name="Watada M."/>
            <person name="Katoh T."/>
            <person name="Gotoh A."/>
            <person name="Gotoh Y."/>
            <person name="Taniguchi I."/>
            <person name="Nakamura K."/>
            <person name="Hayashi T."/>
            <person name="Katayama T."/>
            <person name="Uemura T."/>
            <person name="Hattori Y."/>
        </authorList>
    </citation>
    <scope>NUCLEOTIDE SEQUENCE [LARGE SCALE GENOMIC DNA]</scope>
    <source>
        <strain evidence="11 12">SC-9</strain>
    </source>
</reference>
<dbReference type="GO" id="GO:0000725">
    <property type="term" value="P:recombinational repair"/>
    <property type="evidence" value="ECO:0007669"/>
    <property type="project" value="TreeGrafter"/>
</dbReference>
<keyword evidence="5" id="KW-0809">Transit peptide</keyword>
<dbReference type="GO" id="GO:0000262">
    <property type="term" value="C:mitochondrial chromosome"/>
    <property type="evidence" value="ECO:0007669"/>
    <property type="project" value="InterPro"/>
</dbReference>
<evidence type="ECO:0000256" key="2">
    <source>
        <dbReference type="ARBA" id="ARBA00007053"/>
    </source>
</evidence>
<gene>
    <name evidence="11" type="ORF">DASC09_031230</name>
</gene>
<evidence type="ECO:0000256" key="8">
    <source>
        <dbReference type="ARBA" id="ARBA00023204"/>
    </source>
</evidence>
<dbReference type="Proteomes" id="UP001360560">
    <property type="component" value="Unassembled WGS sequence"/>
</dbReference>
<feature type="region of interest" description="Disordered" evidence="10">
    <location>
        <begin position="124"/>
        <end position="144"/>
    </location>
</feature>
<comment type="similarity">
    <text evidence="2">Belongs to the MGM101 family.</text>
</comment>
<evidence type="ECO:0000313" key="12">
    <source>
        <dbReference type="Proteomes" id="UP001360560"/>
    </source>
</evidence>
<evidence type="ECO:0000256" key="5">
    <source>
        <dbReference type="ARBA" id="ARBA00022946"/>
    </source>
</evidence>
<dbReference type="Pfam" id="PF06420">
    <property type="entry name" value="Mgm101p"/>
    <property type="match status" value="1"/>
</dbReference>
<feature type="compositionally biased region" description="Low complexity" evidence="10">
    <location>
        <begin position="75"/>
        <end position="91"/>
    </location>
</feature>
<protein>
    <recommendedName>
        <fullName evidence="3">Mitochondrial genome maintenance protein MGM101</fullName>
    </recommendedName>
</protein>
<evidence type="ECO:0000256" key="4">
    <source>
        <dbReference type="ARBA" id="ARBA00022763"/>
    </source>
</evidence>
<feature type="region of interest" description="Disordered" evidence="10">
    <location>
        <begin position="54"/>
        <end position="112"/>
    </location>
</feature>
<accession>A0AAV5QLZ1</accession>
<dbReference type="PANTHER" id="PTHR31404:SF0">
    <property type="entry name" value="MITOCHONDRIAL GENOME MAINTENANCE PROTEIN MGM101"/>
    <property type="match status" value="1"/>
</dbReference>
<dbReference type="PANTHER" id="PTHR31404">
    <property type="entry name" value="MITOCHONDRIAL GENOME MAINTENANCE PROTEIN MGM101"/>
    <property type="match status" value="1"/>
</dbReference>
<keyword evidence="8" id="KW-0234">DNA repair</keyword>
<proteinExistence type="inferred from homology"/>
<evidence type="ECO:0000256" key="1">
    <source>
        <dbReference type="ARBA" id="ARBA00004436"/>
    </source>
</evidence>
<dbReference type="AlphaFoldDB" id="A0AAV5QLZ1"/>
<organism evidence="11 12">
    <name type="scientific">Saccharomycopsis crataegensis</name>
    <dbReference type="NCBI Taxonomy" id="43959"/>
    <lineage>
        <taxon>Eukaryota</taxon>
        <taxon>Fungi</taxon>
        <taxon>Dikarya</taxon>
        <taxon>Ascomycota</taxon>
        <taxon>Saccharomycotina</taxon>
        <taxon>Saccharomycetes</taxon>
        <taxon>Saccharomycopsidaceae</taxon>
        <taxon>Saccharomycopsis</taxon>
    </lineage>
</organism>
<dbReference type="RefSeq" id="XP_064852794.1">
    <property type="nucleotide sequence ID" value="XM_064996722.1"/>
</dbReference>
<feature type="compositionally biased region" description="Polar residues" evidence="10">
    <location>
        <begin position="124"/>
        <end position="138"/>
    </location>
</feature>
<keyword evidence="7" id="KW-0496">Mitochondrion</keyword>
<dbReference type="GO" id="GO:0036297">
    <property type="term" value="P:interstrand cross-link repair"/>
    <property type="evidence" value="ECO:0007669"/>
    <property type="project" value="TreeGrafter"/>
</dbReference>
<name>A0AAV5QLZ1_9ASCO</name>
<evidence type="ECO:0000256" key="10">
    <source>
        <dbReference type="SAM" id="MobiDB-lite"/>
    </source>
</evidence>
<evidence type="ECO:0000256" key="9">
    <source>
        <dbReference type="ARBA" id="ARBA00023271"/>
    </source>
</evidence>
<dbReference type="EMBL" id="BTFZ01000011">
    <property type="protein sequence ID" value="GMM35798.1"/>
    <property type="molecule type" value="Genomic_DNA"/>
</dbReference>
<keyword evidence="9" id="KW-1135">Mitochondrion nucleoid</keyword>
<evidence type="ECO:0000256" key="6">
    <source>
        <dbReference type="ARBA" id="ARBA00023125"/>
    </source>
</evidence>
<comment type="caution">
    <text evidence="11">The sequence shown here is derived from an EMBL/GenBank/DDBJ whole genome shotgun (WGS) entry which is preliminary data.</text>
</comment>